<dbReference type="NCBIfam" id="TIGR02122">
    <property type="entry name" value="TRAP_TAXI"/>
    <property type="match status" value="1"/>
</dbReference>
<dbReference type="EMBL" id="JARJFB010000063">
    <property type="protein sequence ID" value="MEA0970948.1"/>
    <property type="molecule type" value="Genomic_DNA"/>
</dbReference>
<protein>
    <submittedName>
        <fullName evidence="2">TAXI family TRAP transporter-binding subunit N-terminal domain protein</fullName>
    </submittedName>
</protein>
<evidence type="ECO:0000313" key="3">
    <source>
        <dbReference type="Proteomes" id="UP001291687"/>
    </source>
</evidence>
<feature type="chain" id="PRO_5045529805" evidence="1">
    <location>
        <begin position="24"/>
        <end position="221"/>
    </location>
</feature>
<dbReference type="Gene3D" id="3.40.190.10">
    <property type="entry name" value="Periplasmic binding protein-like II"/>
    <property type="match status" value="1"/>
</dbReference>
<keyword evidence="1" id="KW-0732">Signal</keyword>
<dbReference type="InterPro" id="IPR011852">
    <property type="entry name" value="TRAP_TAXI"/>
</dbReference>
<reference evidence="2 3" key="1">
    <citation type="submission" date="2023-03" db="EMBL/GenBank/DDBJ databases">
        <title>Host association and intracellularity evolved multiple times independently in the Rickettsiales.</title>
        <authorList>
            <person name="Castelli M."/>
            <person name="Nardi T."/>
            <person name="Gammuto L."/>
            <person name="Bellinzona G."/>
            <person name="Sabaneyeva E."/>
            <person name="Potekhin A."/>
            <person name="Serra V."/>
            <person name="Petroni G."/>
            <person name="Sassera D."/>
        </authorList>
    </citation>
    <scope>NUCLEOTIDE SEQUENCE [LARGE SCALE GENOMIC DNA]</scope>
    <source>
        <strain evidence="2 3">Sr 2-6</strain>
    </source>
</reference>
<evidence type="ECO:0000256" key="1">
    <source>
        <dbReference type="SAM" id="SignalP"/>
    </source>
</evidence>
<dbReference type="PANTHER" id="PTHR42941:SF1">
    <property type="entry name" value="SLL1037 PROTEIN"/>
    <property type="match status" value="1"/>
</dbReference>
<keyword evidence="3" id="KW-1185">Reference proteome</keyword>
<dbReference type="RefSeq" id="WP_322776844.1">
    <property type="nucleotide sequence ID" value="NZ_JARJFB010000063.1"/>
</dbReference>
<organism evidence="2 3">
    <name type="scientific">Candidatus Megaera venefica</name>
    <dbReference type="NCBI Taxonomy" id="2055910"/>
    <lineage>
        <taxon>Bacteria</taxon>
        <taxon>Pseudomonadati</taxon>
        <taxon>Pseudomonadota</taxon>
        <taxon>Alphaproteobacteria</taxon>
        <taxon>Rickettsiales</taxon>
        <taxon>Rickettsiaceae</taxon>
        <taxon>Candidatus Megaera</taxon>
    </lineage>
</organism>
<evidence type="ECO:0000313" key="2">
    <source>
        <dbReference type="EMBL" id="MEA0970948.1"/>
    </source>
</evidence>
<proteinExistence type="predicted"/>
<dbReference type="Pfam" id="PF16868">
    <property type="entry name" value="NMT1_3"/>
    <property type="match status" value="1"/>
</dbReference>
<dbReference type="Proteomes" id="UP001291687">
    <property type="component" value="Unassembled WGS sequence"/>
</dbReference>
<dbReference type="SUPFAM" id="SSF53850">
    <property type="entry name" value="Periplasmic binding protein-like II"/>
    <property type="match status" value="1"/>
</dbReference>
<feature type="signal peptide" evidence="1">
    <location>
        <begin position="1"/>
        <end position="23"/>
    </location>
</feature>
<name>A0ABU5NCP2_9RICK</name>
<gene>
    <name evidence="2" type="ORF">Megvenef_00917</name>
</gene>
<sequence>MKIWKLICTSVSILILCASSAGAGEKKIIKIGSGSLLEGYYNIGLNLCRFISRANDGIKCEVVPTTGSLENIWLLQREKIDFAFTLSNLAVESYNGTGYFAATEPFKDMYQLLRLHDEYFTVLVKDDDKILVFGDLDGKRISNGPPKSDSSVAYDALAAYYDFKKPPEDIEISHEDYAKEFCAGKIDAIMLMTGHPDMLVNMVTHVCENDFVTIESDKCYN</sequence>
<comment type="caution">
    <text evidence="2">The sequence shown here is derived from an EMBL/GenBank/DDBJ whole genome shotgun (WGS) entry which is preliminary data.</text>
</comment>
<dbReference type="PANTHER" id="PTHR42941">
    <property type="entry name" value="SLL1037 PROTEIN"/>
    <property type="match status" value="1"/>
</dbReference>
<accession>A0ABU5NCP2</accession>